<name>A0A0E9TG00_ANGAN</name>
<reference evidence="1" key="2">
    <citation type="journal article" date="2015" name="Fish Shellfish Immunol.">
        <title>Early steps in the European eel (Anguilla anguilla)-Vibrio vulnificus interaction in the gills: Role of the RtxA13 toxin.</title>
        <authorList>
            <person name="Callol A."/>
            <person name="Pajuelo D."/>
            <person name="Ebbesson L."/>
            <person name="Teles M."/>
            <person name="MacKenzie S."/>
            <person name="Amaro C."/>
        </authorList>
    </citation>
    <scope>NUCLEOTIDE SEQUENCE</scope>
</reference>
<sequence length="64" mass="7207">MHCPSATLGDCLGDQLAAANNNSTTISCTTWKTCIFFNKQHFPLHDIQLYILSVEHVRHTVCLF</sequence>
<reference evidence="1" key="1">
    <citation type="submission" date="2014-11" db="EMBL/GenBank/DDBJ databases">
        <authorList>
            <person name="Amaro Gonzalez C."/>
        </authorList>
    </citation>
    <scope>NUCLEOTIDE SEQUENCE</scope>
</reference>
<dbReference type="EMBL" id="GBXM01056056">
    <property type="protein sequence ID" value="JAH52521.1"/>
    <property type="molecule type" value="Transcribed_RNA"/>
</dbReference>
<accession>A0A0E9TG00</accession>
<dbReference type="AlphaFoldDB" id="A0A0E9TG00"/>
<organism evidence="1">
    <name type="scientific">Anguilla anguilla</name>
    <name type="common">European freshwater eel</name>
    <name type="synonym">Muraena anguilla</name>
    <dbReference type="NCBI Taxonomy" id="7936"/>
    <lineage>
        <taxon>Eukaryota</taxon>
        <taxon>Metazoa</taxon>
        <taxon>Chordata</taxon>
        <taxon>Craniata</taxon>
        <taxon>Vertebrata</taxon>
        <taxon>Euteleostomi</taxon>
        <taxon>Actinopterygii</taxon>
        <taxon>Neopterygii</taxon>
        <taxon>Teleostei</taxon>
        <taxon>Anguilliformes</taxon>
        <taxon>Anguillidae</taxon>
        <taxon>Anguilla</taxon>
    </lineage>
</organism>
<evidence type="ECO:0000313" key="1">
    <source>
        <dbReference type="EMBL" id="JAH52521.1"/>
    </source>
</evidence>
<proteinExistence type="predicted"/>
<protein>
    <submittedName>
        <fullName evidence="1">Uncharacterized protein</fullName>
    </submittedName>
</protein>